<keyword evidence="1" id="KW-0732">Signal</keyword>
<dbReference type="PROSITE" id="PS51257">
    <property type="entry name" value="PROKAR_LIPOPROTEIN"/>
    <property type="match status" value="1"/>
</dbReference>
<reference evidence="2 3" key="1">
    <citation type="submission" date="2016-09" db="EMBL/GenBank/DDBJ databases">
        <title>Lactic acid bacteria from MAP meat Genome sequencing and assembly.</title>
        <authorList>
            <person name="Behr J."/>
            <person name="Hilgarth M."/>
            <person name="Vogel R.F."/>
        </authorList>
    </citation>
    <scope>NUCLEOTIDE SEQUENCE [LARGE SCALE GENOMIC DNA]</scope>
    <source>
        <strain evidence="2 3">TMW21615</strain>
    </source>
</reference>
<sequence>MSKKLLTICCLFFVGISLSSCGKFLKSETTLLKGDWVLVLDPIRANNGADLLSSGSALANQVNFTKNANYTFSPSKHTLTYLKYLNYKVKFDASGNVMTLTDKIQKQQKCYYRQGSHQYKQIKKTLDRRIKMINKAWLDKTQSYLAQYERAMTGTWSNSAANAQVNLKHDSPSPDAKLTLSTPKYLAFDASFFGGARDASMSVDFKQKSIYDARFNFSDEDLETLLGMAWHSPKQLNNTQKSIEQLTFKDLFMTLGDVTMTYKIPVSTLSQAITVSAYRAVIAPNMTQFKGCTVTTSDSHGHTSFKAYLDSDGKH</sequence>
<evidence type="ECO:0000313" key="2">
    <source>
        <dbReference type="EMBL" id="QDJ27434.1"/>
    </source>
</evidence>
<accession>A0A7L4WC04</accession>
<name>A0A7L4WC04_9LACT</name>
<dbReference type="KEGG" id="lpaa:BHS01_02125"/>
<evidence type="ECO:0000256" key="1">
    <source>
        <dbReference type="SAM" id="SignalP"/>
    </source>
</evidence>
<feature type="chain" id="PRO_5029697702" description="Lipoprotein" evidence="1">
    <location>
        <begin position="20"/>
        <end position="315"/>
    </location>
</feature>
<evidence type="ECO:0008006" key="4">
    <source>
        <dbReference type="Google" id="ProtNLM"/>
    </source>
</evidence>
<dbReference type="Proteomes" id="UP000516280">
    <property type="component" value="Chromosome"/>
</dbReference>
<evidence type="ECO:0000313" key="3">
    <source>
        <dbReference type="Proteomes" id="UP000516280"/>
    </source>
</evidence>
<dbReference type="AlphaFoldDB" id="A0A7L4WC04"/>
<organism evidence="2 3">
    <name type="scientific">Pseudolactococcus paracarnosus</name>
    <dbReference type="NCBI Taxonomy" id="2749962"/>
    <lineage>
        <taxon>Bacteria</taxon>
        <taxon>Bacillati</taxon>
        <taxon>Bacillota</taxon>
        <taxon>Bacilli</taxon>
        <taxon>Lactobacillales</taxon>
        <taxon>Streptococcaceae</taxon>
        <taxon>Pseudolactococcus</taxon>
    </lineage>
</organism>
<protein>
    <recommendedName>
        <fullName evidence="4">Lipoprotein</fullName>
    </recommendedName>
</protein>
<dbReference type="RefSeq" id="WP_109835076.1">
    <property type="nucleotide sequence ID" value="NZ_CP017195.1"/>
</dbReference>
<feature type="signal peptide" evidence="1">
    <location>
        <begin position="1"/>
        <end position="19"/>
    </location>
</feature>
<proteinExistence type="predicted"/>
<dbReference type="EMBL" id="CP017195">
    <property type="protein sequence ID" value="QDJ27434.1"/>
    <property type="molecule type" value="Genomic_DNA"/>
</dbReference>
<gene>
    <name evidence="2" type="ORF">BHS01_02125</name>
</gene>